<protein>
    <recommendedName>
        <fullName evidence="3">Serine protease</fullName>
    </recommendedName>
</protein>
<dbReference type="InterPro" id="IPR043504">
    <property type="entry name" value="Peptidase_S1_PA_chymotrypsin"/>
</dbReference>
<gene>
    <name evidence="1" type="ORF">BQ8482_110185</name>
</gene>
<reference evidence="2" key="1">
    <citation type="submission" date="2016-12" db="EMBL/GenBank/DDBJ databases">
        <authorList>
            <person name="Brunel B."/>
        </authorList>
    </citation>
    <scope>NUCLEOTIDE SEQUENCE [LARGE SCALE GENOMIC DNA]</scope>
</reference>
<evidence type="ECO:0008006" key="3">
    <source>
        <dbReference type="Google" id="ProtNLM"/>
    </source>
</evidence>
<dbReference type="SUPFAM" id="SSF50494">
    <property type="entry name" value="Trypsin-like serine proteases"/>
    <property type="match status" value="1"/>
</dbReference>
<keyword evidence="2" id="KW-1185">Reference proteome</keyword>
<dbReference type="AlphaFoldDB" id="A0A2P9AAU1"/>
<name>A0A2P9AAU1_9HYPH</name>
<evidence type="ECO:0000313" key="1">
    <source>
        <dbReference type="EMBL" id="SJM28255.1"/>
    </source>
</evidence>
<dbReference type="Gene3D" id="2.40.10.10">
    <property type="entry name" value="Trypsin-like serine proteases"/>
    <property type="match status" value="1"/>
</dbReference>
<organism evidence="1 2">
    <name type="scientific">Mesorhizobium delmotii</name>
    <dbReference type="NCBI Taxonomy" id="1631247"/>
    <lineage>
        <taxon>Bacteria</taxon>
        <taxon>Pseudomonadati</taxon>
        <taxon>Pseudomonadota</taxon>
        <taxon>Alphaproteobacteria</taxon>
        <taxon>Hyphomicrobiales</taxon>
        <taxon>Phyllobacteriaceae</taxon>
        <taxon>Mesorhizobium</taxon>
    </lineage>
</organism>
<dbReference type="InterPro" id="IPR009003">
    <property type="entry name" value="Peptidase_S1_PA"/>
</dbReference>
<dbReference type="Proteomes" id="UP000245698">
    <property type="component" value="Unassembled WGS sequence"/>
</dbReference>
<proteinExistence type="predicted"/>
<dbReference type="RefSeq" id="WP_133254689.1">
    <property type="nucleotide sequence ID" value="NZ_FUIG01000013.1"/>
</dbReference>
<sequence>MDVLEAKQSLSARYLPLGFRSKVVARVQTMSVDEAVAGARLNVHAVGIGHKFVNGQATTDDMVVRVHVVQKIAPSLLSPRDRIPETIDGIPTDIIESAPAFALARRPKTAAGQAASASAAPTCSDSRKGKQRPLVAGISVAHRDITAGTLGYFCRSRRQGDSAQQVYILSNNHVLANVNKGYPGDDIYQPGPADGGDSQAYVADLVRFTPIDLSGAPNRVDGAIAKFAPDIQWRPEICTIGSINGTAVTAVGMSVCKHGRTTGYTEGIVTDIAYDALIGMDHSDASIVGLFQNQIRIESVSGAPAFGLGGDSGSLVVELGQKRGVGLYFAGPPSGNYGVANQISDVLSELEIELVDGADVAAIA</sequence>
<evidence type="ECO:0000313" key="2">
    <source>
        <dbReference type="Proteomes" id="UP000245698"/>
    </source>
</evidence>
<dbReference type="EMBL" id="FUIG01000013">
    <property type="protein sequence ID" value="SJM28255.1"/>
    <property type="molecule type" value="Genomic_DNA"/>
</dbReference>
<accession>A0A2P9AAU1</accession>